<evidence type="ECO:0000256" key="1">
    <source>
        <dbReference type="SAM" id="Phobius"/>
    </source>
</evidence>
<evidence type="ECO:0000313" key="2">
    <source>
        <dbReference type="EMBL" id="GFU39720.1"/>
    </source>
</evidence>
<dbReference type="Proteomes" id="UP000887013">
    <property type="component" value="Unassembled WGS sequence"/>
</dbReference>
<keyword evidence="1" id="KW-1133">Transmembrane helix</keyword>
<organism evidence="2 3">
    <name type="scientific">Nephila pilipes</name>
    <name type="common">Giant wood spider</name>
    <name type="synonym">Nephila maculata</name>
    <dbReference type="NCBI Taxonomy" id="299642"/>
    <lineage>
        <taxon>Eukaryota</taxon>
        <taxon>Metazoa</taxon>
        <taxon>Ecdysozoa</taxon>
        <taxon>Arthropoda</taxon>
        <taxon>Chelicerata</taxon>
        <taxon>Arachnida</taxon>
        <taxon>Araneae</taxon>
        <taxon>Araneomorphae</taxon>
        <taxon>Entelegynae</taxon>
        <taxon>Araneoidea</taxon>
        <taxon>Nephilidae</taxon>
        <taxon>Nephila</taxon>
    </lineage>
</organism>
<comment type="caution">
    <text evidence="2">The sequence shown here is derived from an EMBL/GenBank/DDBJ whole genome shotgun (WGS) entry which is preliminary data.</text>
</comment>
<name>A0A8X6QUD3_NEPPI</name>
<reference evidence="2" key="1">
    <citation type="submission" date="2020-08" db="EMBL/GenBank/DDBJ databases">
        <title>Multicomponent nature underlies the extraordinary mechanical properties of spider dragline silk.</title>
        <authorList>
            <person name="Kono N."/>
            <person name="Nakamura H."/>
            <person name="Mori M."/>
            <person name="Yoshida Y."/>
            <person name="Ohtoshi R."/>
            <person name="Malay A.D."/>
            <person name="Moran D.A.P."/>
            <person name="Tomita M."/>
            <person name="Numata K."/>
            <person name="Arakawa K."/>
        </authorList>
    </citation>
    <scope>NUCLEOTIDE SEQUENCE</scope>
</reference>
<proteinExistence type="predicted"/>
<dbReference type="AlphaFoldDB" id="A0A8X6QUD3"/>
<keyword evidence="3" id="KW-1185">Reference proteome</keyword>
<protein>
    <submittedName>
        <fullName evidence="2">Uncharacterized protein</fullName>
    </submittedName>
</protein>
<keyword evidence="1" id="KW-0472">Membrane</keyword>
<evidence type="ECO:0000313" key="3">
    <source>
        <dbReference type="Proteomes" id="UP000887013"/>
    </source>
</evidence>
<accession>A0A8X6QUD3</accession>
<dbReference type="EMBL" id="BMAW01035455">
    <property type="protein sequence ID" value="GFU39720.1"/>
    <property type="molecule type" value="Genomic_DNA"/>
</dbReference>
<keyword evidence="1" id="KW-0812">Transmembrane</keyword>
<gene>
    <name evidence="2" type="ORF">NPIL_220321</name>
</gene>
<feature type="transmembrane region" description="Helical" evidence="1">
    <location>
        <begin position="92"/>
        <end position="112"/>
    </location>
</feature>
<sequence>MSDALNLPGQVSVVFSLVQFQVYASDMVLDHAGVDMARYLLCVLRIWHSESYPSYAERFLHFIITWSQLTDIISRKGSVSSSHRRFRLNAKFLGVGLLGAILGAWLLGGFILHLDADKLKIRVHTGDPV</sequence>